<dbReference type="Pfam" id="PF00870">
    <property type="entry name" value="P53"/>
    <property type="match status" value="1"/>
</dbReference>
<evidence type="ECO:0000256" key="1">
    <source>
        <dbReference type="ARBA" id="ARBA00004305"/>
    </source>
</evidence>
<dbReference type="SUPFAM" id="SSF49417">
    <property type="entry name" value="p53-like transcription factors"/>
    <property type="match status" value="1"/>
</dbReference>
<keyword evidence="10" id="KW-1210">Necrosis</keyword>
<keyword evidence="14 23" id="KW-0805">Transcription regulation</keyword>
<evidence type="ECO:0000256" key="22">
    <source>
        <dbReference type="PIRSR" id="PIRSR602117-3"/>
    </source>
</evidence>
<dbReference type="SMR" id="G1U940"/>
<comment type="subunit">
    <text evidence="23">Binds DNA as a homotetramer.</text>
</comment>
<reference evidence="26" key="2">
    <citation type="submission" date="2025-08" db="UniProtKB">
        <authorList>
            <consortium name="Ensembl"/>
        </authorList>
    </citation>
    <scope>IDENTIFICATION</scope>
    <source>
        <strain evidence="26">Thorbecke</strain>
    </source>
</reference>
<keyword evidence="15" id="KW-0090">Biological rhythms</keyword>
<dbReference type="CDD" id="cd08367">
    <property type="entry name" value="P53"/>
    <property type="match status" value="1"/>
</dbReference>
<keyword evidence="12 21" id="KW-0479">Metal-binding</keyword>
<feature type="binding site" evidence="21">
    <location>
        <position position="20"/>
    </location>
    <ligand>
        <name>Zn(2+)</name>
        <dbReference type="ChEBI" id="CHEBI:29105"/>
    </ligand>
</feature>
<dbReference type="PRINTS" id="PR00386">
    <property type="entry name" value="P53SUPPRESSR"/>
</dbReference>
<dbReference type="InterPro" id="IPR008967">
    <property type="entry name" value="p53-like_TF_DNA-bd_sf"/>
</dbReference>
<sequence length="178" mass="20116">MAIFKKSQHMKEVVRHCPHHECCSDSDDLGNLCAEYLDDRNTFRHSVVVPYEPPDIGPDCTTIHYNYMCNSSCMGGMNRWPILTLITLEDSRGNLLGWNSFEVRVCACPGRDHGTEEENFLKKGESCPELPPGSSKQALPTTTTDSSPKKKKPLDREYCIIKIRGRECFKECLGGKML</sequence>
<evidence type="ECO:0000256" key="17">
    <source>
        <dbReference type="ARBA" id="ARBA00023159"/>
    </source>
</evidence>
<dbReference type="InterPro" id="IPR012346">
    <property type="entry name" value="p53/RUNT-type_TF_DNA-bd_sf"/>
</dbReference>
<keyword evidence="17 23" id="KW-0010">Activator</keyword>
<evidence type="ECO:0000256" key="10">
    <source>
        <dbReference type="ARBA" id="ARBA00022590"/>
    </source>
</evidence>
<keyword evidence="20 23" id="KW-0131">Cell cycle</keyword>
<evidence type="ECO:0000256" key="20">
    <source>
        <dbReference type="ARBA" id="ARBA00023306"/>
    </source>
</evidence>
<evidence type="ECO:0000256" key="7">
    <source>
        <dbReference type="ARBA" id="ARBA00022491"/>
    </source>
</evidence>
<dbReference type="GeneTree" id="ENSGT00950000183153"/>
<name>G1U940_RABIT</name>
<dbReference type="GO" id="GO:0048511">
    <property type="term" value="P:rhythmic process"/>
    <property type="evidence" value="ECO:0007669"/>
    <property type="project" value="UniProtKB-KW"/>
</dbReference>
<keyword evidence="18 23" id="KW-0804">Transcription</keyword>
<dbReference type="GO" id="GO:0000981">
    <property type="term" value="F:DNA-binding transcription factor activity, RNA polymerase II-specific"/>
    <property type="evidence" value="ECO:0007669"/>
    <property type="project" value="TreeGrafter"/>
</dbReference>
<dbReference type="Gene3D" id="2.60.40.720">
    <property type="match status" value="1"/>
</dbReference>
<evidence type="ECO:0000256" key="18">
    <source>
        <dbReference type="ARBA" id="ARBA00023163"/>
    </source>
</evidence>
<evidence type="ECO:0000313" key="26">
    <source>
        <dbReference type="Ensembl" id="ENSOCUP00000025959.2"/>
    </source>
</evidence>
<dbReference type="eggNOG" id="ENOG502QVY3">
    <property type="taxonomic scope" value="Eukaryota"/>
</dbReference>
<evidence type="ECO:0000256" key="8">
    <source>
        <dbReference type="ARBA" id="ARBA00022499"/>
    </source>
</evidence>
<dbReference type="GO" id="GO:0006915">
    <property type="term" value="P:apoptotic process"/>
    <property type="evidence" value="ECO:0007669"/>
    <property type="project" value="UniProtKB-KW"/>
</dbReference>
<dbReference type="GO" id="GO:0046872">
    <property type="term" value="F:metal ion binding"/>
    <property type="evidence" value="ECO:0007669"/>
    <property type="project" value="UniProtKB-KW"/>
</dbReference>
<evidence type="ECO:0000256" key="5">
    <source>
        <dbReference type="ARBA" id="ARBA00022481"/>
    </source>
</evidence>
<dbReference type="InterPro" id="IPR002117">
    <property type="entry name" value="p53_tumour_suppressor"/>
</dbReference>
<evidence type="ECO:0000256" key="21">
    <source>
        <dbReference type="PIRSR" id="PIRSR602117-1"/>
    </source>
</evidence>
<dbReference type="PANTHER" id="PTHR11447">
    <property type="entry name" value="CELLULAR TUMOR ANTIGEN P53"/>
    <property type="match status" value="1"/>
</dbReference>
<evidence type="ECO:0000256" key="15">
    <source>
        <dbReference type="ARBA" id="ARBA00023108"/>
    </source>
</evidence>
<evidence type="ECO:0000256" key="11">
    <source>
        <dbReference type="ARBA" id="ARBA00022703"/>
    </source>
</evidence>
<feature type="binding site" evidence="21">
    <location>
        <position position="73"/>
    </location>
    <ligand>
        <name>Zn(2+)</name>
        <dbReference type="ChEBI" id="CHEBI:29105"/>
    </ligand>
</feature>
<comment type="subcellular location">
    <subcellularLocation>
        <location evidence="23">Cytoplasm</location>
    </subcellularLocation>
    <subcellularLocation>
        <location evidence="23">Nucleus</location>
    </subcellularLocation>
    <subcellularLocation>
        <location evidence="1">Mitochondrion matrix</location>
    </subcellularLocation>
    <subcellularLocation>
        <location evidence="2">Nucleus</location>
        <location evidence="2">PML body</location>
    </subcellularLocation>
</comment>
<evidence type="ECO:0000256" key="19">
    <source>
        <dbReference type="ARBA" id="ARBA00023242"/>
    </source>
</evidence>
<keyword evidence="7" id="KW-0678">Repressor</keyword>
<reference evidence="26" key="3">
    <citation type="submission" date="2025-09" db="UniProtKB">
        <authorList>
            <consortium name="Ensembl"/>
        </authorList>
    </citation>
    <scope>IDENTIFICATION</scope>
    <source>
        <strain evidence="26">Thorbecke</strain>
    </source>
</reference>
<feature type="cross-link" description="Glycyl lysine isopeptide (Lys-Gly) (interchain with G-Cter in ubiquitin)" evidence="22">
    <location>
        <position position="122"/>
    </location>
</feature>
<evidence type="ECO:0000313" key="27">
    <source>
        <dbReference type="Proteomes" id="UP000001811"/>
    </source>
</evidence>
<comment type="cofactor">
    <cofactor evidence="21 23">
        <name>Zn(2+)</name>
        <dbReference type="ChEBI" id="CHEBI:29105"/>
    </cofactor>
    <text evidence="21 23">Binds 1 zinc ion per subunit.</text>
</comment>
<keyword evidence="13 21" id="KW-0862">Zinc</keyword>
<evidence type="ECO:0000256" key="4">
    <source>
        <dbReference type="ARBA" id="ARBA00017135"/>
    </source>
</evidence>
<dbReference type="Proteomes" id="UP000001811">
    <property type="component" value="Unplaced"/>
</dbReference>
<dbReference type="STRING" id="9986.ENSOCUP00000025959"/>
<keyword evidence="16 23" id="KW-0238">DNA-binding</keyword>
<dbReference type="AlphaFoldDB" id="G1U940"/>
<evidence type="ECO:0000256" key="9">
    <source>
        <dbReference type="ARBA" id="ARBA00022553"/>
    </source>
</evidence>
<keyword evidence="9" id="KW-0597">Phosphoprotein</keyword>
<dbReference type="HOGENOM" id="CLU_019621_0_0_1"/>
<feature type="binding site" evidence="21">
    <location>
        <position position="17"/>
    </location>
    <ligand>
        <name>Zn(2+)</name>
        <dbReference type="ChEBI" id="CHEBI:29105"/>
    </ligand>
</feature>
<reference evidence="26 27" key="1">
    <citation type="journal article" date="2011" name="Nature">
        <title>A high-resolution map of human evolutionary constraint using 29 mammals.</title>
        <authorList>
            <person name="Lindblad-Toh K."/>
            <person name="Garber M."/>
            <person name="Zuk O."/>
            <person name="Lin M.F."/>
            <person name="Parker B.J."/>
            <person name="Washietl S."/>
            <person name="Kheradpour P."/>
            <person name="Ernst J."/>
            <person name="Jordan G."/>
            <person name="Mauceli E."/>
            <person name="Ward L.D."/>
            <person name="Lowe C.B."/>
            <person name="Holloway A.K."/>
            <person name="Clamp M."/>
            <person name="Gnerre S."/>
            <person name="Alfoldi J."/>
            <person name="Beal K."/>
            <person name="Chang J."/>
            <person name="Clawson H."/>
            <person name="Cuff J."/>
            <person name="Di Palma F."/>
            <person name="Fitzgerald S."/>
            <person name="Flicek P."/>
            <person name="Guttman M."/>
            <person name="Hubisz M.J."/>
            <person name="Jaffe D.B."/>
            <person name="Jungreis I."/>
            <person name="Kent W.J."/>
            <person name="Kostka D."/>
            <person name="Lara M."/>
            <person name="Martins A.L."/>
            <person name="Massingham T."/>
            <person name="Moltke I."/>
            <person name="Raney B.J."/>
            <person name="Rasmussen M.D."/>
            <person name="Robinson J."/>
            <person name="Stark A."/>
            <person name="Vilella A.J."/>
            <person name="Wen J."/>
            <person name="Xie X."/>
            <person name="Zody M.C."/>
            <person name="Baldwin J."/>
            <person name="Bloom T."/>
            <person name="Chin C.W."/>
            <person name="Heiman D."/>
            <person name="Nicol R."/>
            <person name="Nusbaum C."/>
            <person name="Young S."/>
            <person name="Wilkinson J."/>
            <person name="Worley K.C."/>
            <person name="Kovar C.L."/>
            <person name="Muzny D.M."/>
            <person name="Gibbs R.A."/>
            <person name="Cree A."/>
            <person name="Dihn H.H."/>
            <person name="Fowler G."/>
            <person name="Jhangiani S."/>
            <person name="Joshi V."/>
            <person name="Lee S."/>
            <person name="Lewis L.R."/>
            <person name="Nazareth L.V."/>
            <person name="Okwuonu G."/>
            <person name="Santibanez J."/>
            <person name="Warren W.C."/>
            <person name="Mardis E.R."/>
            <person name="Weinstock G.M."/>
            <person name="Wilson R.K."/>
            <person name="Delehaunty K."/>
            <person name="Dooling D."/>
            <person name="Fronik C."/>
            <person name="Fulton L."/>
            <person name="Fulton B."/>
            <person name="Graves T."/>
            <person name="Minx P."/>
            <person name="Sodergren E."/>
            <person name="Birney E."/>
            <person name="Margulies E.H."/>
            <person name="Herrero J."/>
            <person name="Green E.D."/>
            <person name="Haussler D."/>
            <person name="Siepel A."/>
            <person name="Goldman N."/>
            <person name="Pollard K.S."/>
            <person name="Pedersen J.S."/>
            <person name="Lander E.S."/>
            <person name="Kellis M."/>
        </authorList>
    </citation>
    <scope>NUCLEOTIDE SEQUENCE [LARGE SCALE GENOMIC DNA]</scope>
    <source>
        <strain evidence="27">Thorbecke</strain>
    </source>
</reference>
<proteinExistence type="inferred from homology"/>
<feature type="region of interest" description="Disordered" evidence="24">
    <location>
        <begin position="123"/>
        <end position="152"/>
    </location>
</feature>
<keyword evidence="8" id="KW-1017">Isopeptide bond</keyword>
<evidence type="ECO:0000256" key="23">
    <source>
        <dbReference type="RuleBase" id="RU003304"/>
    </source>
</evidence>
<organism evidence="26 27">
    <name type="scientific">Oryctolagus cuniculus</name>
    <name type="common">Rabbit</name>
    <dbReference type="NCBI Taxonomy" id="9986"/>
    <lineage>
        <taxon>Eukaryota</taxon>
        <taxon>Metazoa</taxon>
        <taxon>Chordata</taxon>
        <taxon>Craniata</taxon>
        <taxon>Vertebrata</taxon>
        <taxon>Euteleostomi</taxon>
        <taxon>Mammalia</taxon>
        <taxon>Eutheria</taxon>
        <taxon>Euarchontoglires</taxon>
        <taxon>Glires</taxon>
        <taxon>Lagomorpha</taxon>
        <taxon>Leporidae</taxon>
        <taxon>Oryctolagus</taxon>
    </lineage>
</organism>
<dbReference type="GO" id="GO:0000978">
    <property type="term" value="F:RNA polymerase II cis-regulatory region sequence-specific DNA binding"/>
    <property type="evidence" value="ECO:0007669"/>
    <property type="project" value="TreeGrafter"/>
</dbReference>
<dbReference type="InterPro" id="IPR011615">
    <property type="entry name" value="p53_DNA-bd"/>
</dbReference>
<evidence type="ECO:0000256" key="16">
    <source>
        <dbReference type="ARBA" id="ARBA00023125"/>
    </source>
</evidence>
<evidence type="ECO:0000256" key="12">
    <source>
        <dbReference type="ARBA" id="ARBA00022723"/>
    </source>
</evidence>
<comment type="function">
    <text evidence="23">Multifunctional transcription factor that induces cell cycle arrest, DNA repair or apoptosis upon binding to its target DNA sequence. Acts as a tumor suppressor in many tumor types; induces growth arrest or apoptosis depending on the physiological circumstances and cell type. Negatively regulates cell division by controlling expression of a set of genes required for this process. One of the activated genes is an inhibitor of cyclin-dependent kinases. Apoptosis induction seems to be mediated either by stimulation of BAX and FAS antigen expression, or by repression of Bcl-2 expression.</text>
</comment>
<comment type="similarity">
    <text evidence="3 23">Belongs to the p53 family.</text>
</comment>
<dbReference type="Bgee" id="ENSOCUG00000022109">
    <property type="expression patterns" value="Expressed in uterus and 15 other cell types or tissues"/>
</dbReference>
<keyword evidence="6 23" id="KW-0963">Cytoplasm</keyword>
<keyword evidence="27" id="KW-1185">Reference proteome</keyword>
<accession>G1U940</accession>
<evidence type="ECO:0000256" key="6">
    <source>
        <dbReference type="ARBA" id="ARBA00022490"/>
    </source>
</evidence>
<dbReference type="PANTHER" id="PTHR11447:SF6">
    <property type="entry name" value="CELLULAR TUMOR ANTIGEN P53"/>
    <property type="match status" value="1"/>
</dbReference>
<evidence type="ECO:0000256" key="2">
    <source>
        <dbReference type="ARBA" id="ARBA00004322"/>
    </source>
</evidence>
<dbReference type="Ensembl" id="ENSOCUT00000021927.2">
    <property type="protein sequence ID" value="ENSOCUP00000025959.2"/>
    <property type="gene ID" value="ENSOCUG00000022109.2"/>
</dbReference>
<protein>
    <recommendedName>
        <fullName evidence="4 23">Cellular tumor antigen p53</fullName>
    </recommendedName>
</protein>
<keyword evidence="11 23" id="KW-0053">Apoptosis</keyword>
<evidence type="ECO:0000259" key="25">
    <source>
        <dbReference type="Pfam" id="PF00870"/>
    </source>
</evidence>
<evidence type="ECO:0000256" key="24">
    <source>
        <dbReference type="SAM" id="MobiDB-lite"/>
    </source>
</evidence>
<keyword evidence="5" id="KW-0488">Methylation</keyword>
<evidence type="ECO:0000256" key="14">
    <source>
        <dbReference type="ARBA" id="ARBA00023015"/>
    </source>
</evidence>
<feature type="domain" description="p53 DNA-binding" evidence="25">
    <location>
        <begin position="1"/>
        <end position="119"/>
    </location>
</feature>
<feature type="binding site" evidence="21">
    <location>
        <position position="69"/>
    </location>
    <ligand>
        <name>Zn(2+)</name>
        <dbReference type="ChEBI" id="CHEBI:29105"/>
    </ligand>
</feature>
<dbReference type="InParanoid" id="G1U940"/>
<evidence type="ECO:0000256" key="3">
    <source>
        <dbReference type="ARBA" id="ARBA00006167"/>
    </source>
</evidence>
<dbReference type="GO" id="GO:0005759">
    <property type="term" value="C:mitochondrial matrix"/>
    <property type="evidence" value="ECO:0007669"/>
    <property type="project" value="UniProtKB-SubCell"/>
</dbReference>
<keyword evidence="19 23" id="KW-0539">Nucleus</keyword>
<evidence type="ECO:0000256" key="13">
    <source>
        <dbReference type="ARBA" id="ARBA00022833"/>
    </source>
</evidence>
<dbReference type="GO" id="GO:0016605">
    <property type="term" value="C:PML body"/>
    <property type="evidence" value="ECO:0007669"/>
    <property type="project" value="UniProtKB-SubCell"/>
</dbReference>
<dbReference type="PaxDb" id="9986-ENSOCUP00000025959"/>